<comment type="subcellular location">
    <subcellularLocation>
        <location evidence="9">Cell inner membrane</location>
        <topology evidence="9">Multi-pass membrane protein</topology>
    </subcellularLocation>
    <subcellularLocation>
        <location evidence="1">Cell membrane</location>
        <topology evidence="1">Multi-pass membrane protein</topology>
    </subcellularLocation>
</comment>
<accession>A0A7D7S6X3</accession>
<evidence type="ECO:0000256" key="9">
    <source>
        <dbReference type="RuleBase" id="RU363064"/>
    </source>
</evidence>
<gene>
    <name evidence="10" type="ORF">H3L94_06185</name>
</gene>
<evidence type="ECO:0000256" key="1">
    <source>
        <dbReference type="ARBA" id="ARBA00004651"/>
    </source>
</evidence>
<feature type="transmembrane region" description="Helical" evidence="9">
    <location>
        <begin position="445"/>
        <end position="466"/>
    </location>
</feature>
<feature type="transmembrane region" description="Helical" evidence="9">
    <location>
        <begin position="196"/>
        <end position="217"/>
    </location>
</feature>
<evidence type="ECO:0000256" key="6">
    <source>
        <dbReference type="ARBA" id="ARBA00022847"/>
    </source>
</evidence>
<feature type="transmembrane region" description="Helical" evidence="9">
    <location>
        <begin position="315"/>
        <end position="334"/>
    </location>
</feature>
<dbReference type="PANTHER" id="PTHR30330">
    <property type="entry name" value="AGSS FAMILY TRANSPORTER, SODIUM-ALANINE"/>
    <property type="match status" value="1"/>
</dbReference>
<dbReference type="RefSeq" id="WP_182121304.1">
    <property type="nucleotide sequence ID" value="NZ_CP059567.1"/>
</dbReference>
<feature type="transmembrane region" description="Helical" evidence="9">
    <location>
        <begin position="250"/>
        <end position="273"/>
    </location>
</feature>
<keyword evidence="9" id="KW-0997">Cell inner membrane</keyword>
<evidence type="ECO:0000313" key="10">
    <source>
        <dbReference type="EMBL" id="QMT39471.1"/>
    </source>
</evidence>
<dbReference type="Gene3D" id="1.20.1740.10">
    <property type="entry name" value="Amino acid/polyamine transporter I"/>
    <property type="match status" value="1"/>
</dbReference>
<evidence type="ECO:0000256" key="8">
    <source>
        <dbReference type="ARBA" id="ARBA00023136"/>
    </source>
</evidence>
<comment type="similarity">
    <text evidence="2 9">Belongs to the alanine or glycine:cation symporter (AGCS) (TC 2.A.25) family.</text>
</comment>
<dbReference type="FunFam" id="1.20.1740.10:FF:000004">
    <property type="entry name" value="Sodium:alanine symporter family protein"/>
    <property type="match status" value="1"/>
</dbReference>
<dbReference type="PROSITE" id="PS00873">
    <property type="entry name" value="NA_ALANINE_SYMP"/>
    <property type="match status" value="1"/>
</dbReference>
<feature type="transmembrane region" description="Helical" evidence="9">
    <location>
        <begin position="27"/>
        <end position="46"/>
    </location>
</feature>
<organism evidence="10 11">
    <name type="scientific">Neisseria shayeganii</name>
    <dbReference type="NCBI Taxonomy" id="607712"/>
    <lineage>
        <taxon>Bacteria</taxon>
        <taxon>Pseudomonadati</taxon>
        <taxon>Pseudomonadota</taxon>
        <taxon>Betaproteobacteria</taxon>
        <taxon>Neisseriales</taxon>
        <taxon>Neisseriaceae</taxon>
        <taxon>Neisseria</taxon>
    </lineage>
</organism>
<dbReference type="NCBIfam" id="TIGR00835">
    <property type="entry name" value="agcS"/>
    <property type="match status" value="1"/>
</dbReference>
<dbReference type="PANTHER" id="PTHR30330:SF3">
    <property type="entry name" value="TRANSCRIPTIONAL REGULATOR, LRP FAMILY"/>
    <property type="match status" value="1"/>
</dbReference>
<keyword evidence="8 9" id="KW-0472">Membrane</keyword>
<evidence type="ECO:0000313" key="11">
    <source>
        <dbReference type="Proteomes" id="UP000514752"/>
    </source>
</evidence>
<keyword evidence="3 9" id="KW-0813">Transport</keyword>
<evidence type="ECO:0000256" key="2">
    <source>
        <dbReference type="ARBA" id="ARBA00009261"/>
    </source>
</evidence>
<dbReference type="EMBL" id="CP059567">
    <property type="protein sequence ID" value="QMT39471.1"/>
    <property type="molecule type" value="Genomic_DNA"/>
</dbReference>
<feature type="transmembrane region" description="Helical" evidence="9">
    <location>
        <begin position="224"/>
        <end position="244"/>
    </location>
</feature>
<evidence type="ECO:0000256" key="5">
    <source>
        <dbReference type="ARBA" id="ARBA00022692"/>
    </source>
</evidence>
<dbReference type="KEGG" id="nsg:H3L94_06185"/>
<dbReference type="PRINTS" id="PR00175">
    <property type="entry name" value="NAALASMPORT"/>
</dbReference>
<dbReference type="GO" id="GO:0005283">
    <property type="term" value="F:amino acid:sodium symporter activity"/>
    <property type="evidence" value="ECO:0007669"/>
    <property type="project" value="InterPro"/>
</dbReference>
<keyword evidence="4" id="KW-1003">Cell membrane</keyword>
<dbReference type="Pfam" id="PF01235">
    <property type="entry name" value="Na_Ala_symp"/>
    <property type="match status" value="1"/>
</dbReference>
<feature type="transmembrane region" description="Helical" evidence="9">
    <location>
        <begin position="407"/>
        <end position="425"/>
    </location>
</feature>
<reference evidence="10 11" key="1">
    <citation type="submission" date="2020-07" db="EMBL/GenBank/DDBJ databases">
        <title>Genomic diversity of species in the Neisseriaceae family.</title>
        <authorList>
            <person name="Vincent A.T."/>
            <person name="Bernet E."/>
            <person name="Veyrier F.J."/>
        </authorList>
    </citation>
    <scope>NUCLEOTIDE SEQUENCE [LARGE SCALE GENOMIC DNA]</scope>
    <source>
        <strain evidence="10 11">DSM 22244</strain>
    </source>
</reference>
<dbReference type="AlphaFoldDB" id="A0A7D7S6X3"/>
<dbReference type="Proteomes" id="UP000514752">
    <property type="component" value="Chromosome"/>
</dbReference>
<keyword evidence="6 9" id="KW-0769">Symport</keyword>
<dbReference type="InterPro" id="IPR001463">
    <property type="entry name" value="Na/Ala_symport"/>
</dbReference>
<evidence type="ECO:0000256" key="7">
    <source>
        <dbReference type="ARBA" id="ARBA00022989"/>
    </source>
</evidence>
<evidence type="ECO:0000256" key="3">
    <source>
        <dbReference type="ARBA" id="ARBA00022448"/>
    </source>
</evidence>
<name>A0A7D7S6X3_9NEIS</name>
<sequence length="481" mass="50461">MDGQEMTWIQSLDKIVGDIGGLVWGPYMLALLVGTGLLLTVRLGLLQFRMLPYALKQAFMPHKRNADGSEPAGDVSHFGALMTALSATIGTGNIAGVATAVALGGPGAVFWMWMTALVGMATKYGEGVLAVKYREVNSKGEMSGGPMYYIEKGLKQKWLAVMFALFAVLASFGIGSSVQSNSVADAVYHSFQVDPLVTGLILTLLTGIVVLGGIKWISTASSLIVPLMAIGYVLGGLTIILLNLELVVPAVKIILTDAFSASAVAGGTIGSMIRYGVARGVFSNEAGMGSAPIAAAAAKTDHPVRQALVSMTGTFLDTIVVCSITGIVLVMGLLKMNAIDASTGAYLTEVVGGAPLTVNTFNNMLPGEGGMIVTVGLIFFAYSTILGWCYYGEKCASYLMGDRMVPFYRFIYVMTVLLGCLAVQTGDQAGDQAGVKLVWNIADTFNGLMAAPNLIALLLLSGVIVAETKDFIAKRKAGELE</sequence>
<protein>
    <submittedName>
        <fullName evidence="10">Alanine:cation symporter family protein</fullName>
    </submittedName>
</protein>
<keyword evidence="7 9" id="KW-1133">Transmembrane helix</keyword>
<evidence type="ECO:0000256" key="4">
    <source>
        <dbReference type="ARBA" id="ARBA00022475"/>
    </source>
</evidence>
<proteinExistence type="inferred from homology"/>
<feature type="transmembrane region" description="Helical" evidence="9">
    <location>
        <begin position="158"/>
        <end position="176"/>
    </location>
</feature>
<keyword evidence="5 9" id="KW-0812">Transmembrane</keyword>
<feature type="transmembrane region" description="Helical" evidence="9">
    <location>
        <begin position="371"/>
        <end position="391"/>
    </location>
</feature>
<dbReference type="GO" id="GO:0005886">
    <property type="term" value="C:plasma membrane"/>
    <property type="evidence" value="ECO:0007669"/>
    <property type="project" value="UniProtKB-SubCell"/>
</dbReference>